<dbReference type="GO" id="GO:0004930">
    <property type="term" value="F:G protein-coupled receptor activity"/>
    <property type="evidence" value="ECO:0007669"/>
    <property type="project" value="InterPro"/>
</dbReference>
<dbReference type="PROSITE" id="PS00010">
    <property type="entry name" value="ASX_HYDROXYL"/>
    <property type="match status" value="9"/>
</dbReference>
<evidence type="ECO:0000256" key="15">
    <source>
        <dbReference type="SAM" id="MobiDB-lite"/>
    </source>
</evidence>
<feature type="transmembrane region" description="Helical" evidence="16">
    <location>
        <begin position="2317"/>
        <end position="2340"/>
    </location>
</feature>
<feature type="domain" description="EGF-like" evidence="17">
    <location>
        <begin position="297"/>
        <end position="339"/>
    </location>
</feature>
<feature type="domain" description="EGF-like" evidence="17">
    <location>
        <begin position="173"/>
        <end position="213"/>
    </location>
</feature>
<keyword evidence="21" id="KW-1185">Reference proteome</keyword>
<dbReference type="Proteomes" id="UP000887568">
    <property type="component" value="Unplaced"/>
</dbReference>
<dbReference type="GO" id="GO:0005576">
    <property type="term" value="C:extracellular region"/>
    <property type="evidence" value="ECO:0007669"/>
    <property type="project" value="UniProtKB-SubCell"/>
</dbReference>
<proteinExistence type="inferred from homology"/>
<evidence type="ECO:0000256" key="12">
    <source>
        <dbReference type="ARBA" id="ARBA00023157"/>
    </source>
</evidence>
<dbReference type="FunFam" id="2.10.25.10:FF:000038">
    <property type="entry name" value="Fibrillin 2"/>
    <property type="match status" value="7"/>
</dbReference>
<dbReference type="RefSeq" id="XP_038070163.1">
    <property type="nucleotide sequence ID" value="XM_038214235.1"/>
</dbReference>
<dbReference type="InterPro" id="IPR024731">
    <property type="entry name" value="NELL2-like_EGF"/>
</dbReference>
<feature type="domain" description="EGF-like" evidence="17">
    <location>
        <begin position="695"/>
        <end position="731"/>
    </location>
</feature>
<dbReference type="Pfam" id="PF07645">
    <property type="entry name" value="EGF_CA"/>
    <property type="match status" value="7"/>
</dbReference>
<reference evidence="20" key="1">
    <citation type="submission" date="2022-11" db="UniProtKB">
        <authorList>
            <consortium name="EnsemblMetazoa"/>
        </authorList>
    </citation>
    <scope>IDENTIFICATION</scope>
</reference>
<evidence type="ECO:0000256" key="1">
    <source>
        <dbReference type="ARBA" id="ARBA00004613"/>
    </source>
</evidence>
<evidence type="ECO:0000256" key="3">
    <source>
        <dbReference type="ARBA" id="ARBA00007343"/>
    </source>
</evidence>
<feature type="domain" description="EGF-like" evidence="17">
    <location>
        <begin position="382"/>
        <end position="418"/>
    </location>
</feature>
<dbReference type="SMART" id="SM00179">
    <property type="entry name" value="EGF_CA"/>
    <property type="match status" value="12"/>
</dbReference>
<dbReference type="PROSITE" id="PS00022">
    <property type="entry name" value="EGF_1"/>
    <property type="match status" value="3"/>
</dbReference>
<evidence type="ECO:0000256" key="4">
    <source>
        <dbReference type="ARBA" id="ARBA00022475"/>
    </source>
</evidence>
<dbReference type="PROSITE" id="PS50026">
    <property type="entry name" value="EGF_3"/>
    <property type="match status" value="11"/>
</dbReference>
<dbReference type="Pfam" id="PF12661">
    <property type="entry name" value="hEGF"/>
    <property type="match status" value="1"/>
</dbReference>
<feature type="compositionally biased region" description="Polar residues" evidence="15">
    <location>
        <begin position="1879"/>
        <end position="1890"/>
    </location>
</feature>
<dbReference type="CDD" id="cd00054">
    <property type="entry name" value="EGF_CA"/>
    <property type="match status" value="11"/>
</dbReference>
<dbReference type="GO" id="GO:0005886">
    <property type="term" value="C:plasma membrane"/>
    <property type="evidence" value="ECO:0007669"/>
    <property type="project" value="UniProtKB-SubCell"/>
</dbReference>
<feature type="transmembrane region" description="Helical" evidence="16">
    <location>
        <begin position="2383"/>
        <end position="2405"/>
    </location>
</feature>
<dbReference type="SMART" id="SM00303">
    <property type="entry name" value="GPS"/>
    <property type="match status" value="1"/>
</dbReference>
<comment type="caution">
    <text evidence="14">Lacks conserved residue(s) required for the propagation of feature annotation.</text>
</comment>
<evidence type="ECO:0000256" key="11">
    <source>
        <dbReference type="ARBA" id="ARBA00023136"/>
    </source>
</evidence>
<feature type="transmembrane region" description="Helical" evidence="16">
    <location>
        <begin position="2502"/>
        <end position="2523"/>
    </location>
</feature>
<keyword evidence="13" id="KW-0325">Glycoprotein</keyword>
<feature type="domain" description="EGF-like" evidence="17">
    <location>
        <begin position="214"/>
        <end position="256"/>
    </location>
</feature>
<dbReference type="GO" id="GO:0005509">
    <property type="term" value="F:calcium ion binding"/>
    <property type="evidence" value="ECO:0007669"/>
    <property type="project" value="InterPro"/>
</dbReference>
<evidence type="ECO:0000256" key="6">
    <source>
        <dbReference type="ARBA" id="ARBA00022536"/>
    </source>
</evidence>
<dbReference type="Pfam" id="PF12947">
    <property type="entry name" value="EGF_3"/>
    <property type="match status" value="2"/>
</dbReference>
<dbReference type="InterPro" id="IPR013320">
    <property type="entry name" value="ConA-like_dom_sf"/>
</dbReference>
<feature type="disulfide bond" evidence="14">
    <location>
        <begin position="683"/>
        <end position="692"/>
    </location>
</feature>
<dbReference type="InterPro" id="IPR000832">
    <property type="entry name" value="GPCR_2_secretin-like"/>
</dbReference>
<evidence type="ECO:0000256" key="13">
    <source>
        <dbReference type="ARBA" id="ARBA00023180"/>
    </source>
</evidence>
<feature type="transmembrane region" description="Helical" evidence="16">
    <location>
        <begin position="2352"/>
        <end position="2371"/>
    </location>
</feature>
<dbReference type="Gene3D" id="2.60.120.200">
    <property type="match status" value="6"/>
</dbReference>
<feature type="transmembrane region" description="Helical" evidence="16">
    <location>
        <begin position="2421"/>
        <end position="2440"/>
    </location>
</feature>
<feature type="domain" description="G-protein coupled receptors family 2 profile 2" evidence="19">
    <location>
        <begin position="2315"/>
        <end position="2553"/>
    </location>
</feature>
<dbReference type="InterPro" id="IPR046338">
    <property type="entry name" value="GAIN_dom_sf"/>
</dbReference>
<dbReference type="OrthoDB" id="10034530at2759"/>
<dbReference type="SUPFAM" id="SSF49899">
    <property type="entry name" value="Concanavalin A-like lectins/glucanases"/>
    <property type="match status" value="6"/>
</dbReference>
<dbReference type="EnsemblMetazoa" id="XM_038214235.1">
    <property type="protein sequence ID" value="XP_038070163.1"/>
    <property type="gene ID" value="LOC119739340"/>
</dbReference>
<feature type="domain" description="EGF-like" evidence="17">
    <location>
        <begin position="128"/>
        <end position="172"/>
    </location>
</feature>
<dbReference type="InterPro" id="IPR018097">
    <property type="entry name" value="EGF_Ca-bd_CS"/>
</dbReference>
<keyword evidence="7 16" id="KW-0812">Transmembrane</keyword>
<dbReference type="PANTHER" id="PTHR12011:SF471">
    <property type="entry name" value="G-PROTEIN COUPLED RECEPTORS FAMILY 2 PROFILE 2 DOMAIN-CONTAINING PROTEIN"/>
    <property type="match status" value="1"/>
</dbReference>
<evidence type="ECO:0000256" key="8">
    <source>
        <dbReference type="ARBA" id="ARBA00022729"/>
    </source>
</evidence>
<dbReference type="InterPro" id="IPR049883">
    <property type="entry name" value="NOTCH1_EGF-like"/>
</dbReference>
<keyword evidence="8" id="KW-0732">Signal</keyword>
<dbReference type="FunFam" id="1.20.1070.10:FF:000058">
    <property type="entry name" value="Adhesion G protein-coupled receptor F5"/>
    <property type="match status" value="1"/>
</dbReference>
<feature type="domain" description="GAIN-B" evidence="18">
    <location>
        <begin position="2144"/>
        <end position="2306"/>
    </location>
</feature>
<dbReference type="GO" id="GO:0007189">
    <property type="term" value="P:adenylate cyclase-activating G protein-coupled receptor signaling pathway"/>
    <property type="evidence" value="ECO:0007669"/>
    <property type="project" value="TreeGrafter"/>
</dbReference>
<dbReference type="Gene3D" id="1.20.1070.10">
    <property type="entry name" value="Rhodopsin 7-helix transmembrane proteins"/>
    <property type="match status" value="1"/>
</dbReference>
<dbReference type="InterPro" id="IPR009030">
    <property type="entry name" value="Growth_fac_rcpt_cys_sf"/>
</dbReference>
<dbReference type="Pfam" id="PF16489">
    <property type="entry name" value="GAIN"/>
    <property type="match status" value="1"/>
</dbReference>
<keyword evidence="9" id="KW-0677">Repeat</keyword>
<evidence type="ECO:0000256" key="7">
    <source>
        <dbReference type="ARBA" id="ARBA00022692"/>
    </source>
</evidence>
<dbReference type="InterPro" id="IPR057244">
    <property type="entry name" value="GAIN_B"/>
</dbReference>
<feature type="disulfide bond" evidence="14">
    <location>
        <begin position="408"/>
        <end position="417"/>
    </location>
</feature>
<sequence length="2600" mass="285005">MVGTHDCVETGSLCNNTVGSFECYCDSRYVTGADGHDCIETDECSDNTDDCDSVATCTNTVGSFTCACNAGYSGSGKTGQCADEDECSLSTHTCHADAVCTNTQGSFTCACASGFTGDGQSSGSGCTDDDECTLGTDNCLDSSSQGRCVNAPGSFSCQCEAGYSGDGVTSCTDVDECSGSNGCHPSRAVCTNTVGSYTCACNSGYTGDGLTCADENECSLGSHNCLMTLGQCINTIGSFSCGCISGYTGDGLTTCTDVDECVTANDCNPLATCNNTVGSYTCTCIAGYEGSGKVCTDANECVYGTDDCLSSNAFCINTVGSWECYCDVGFTGDGVSSCIDNDECANNTHGCEPTLGVCTNTAGSYTCSCQAGYAGNGYNCIELDECIGVTCSNRGTCLDLVGLYLCKCDWSFWGTDCELESKYTDSIPQYAGSLWWTFNELNTTGDDKYANQDVNGTAFNADPGVAVQNDYGISNYSIQTRLNGTEDCLNFGDFSGHCVSEPSLCTDGLTVSVWIRLTEDEVTEAGPVYILSSGPPDSIGFSIYRDTRKIGFVLNDGTTEWSAEITDGVPANLWKNLAFAWSSTTGMSVFIDAVRQVDVTTGSNNPLAAVVNYLTLGCRHNGAENTGHSSGVFDEMAFWMDRFNDSYQLPWLMGGWDKDDCVTEPCVHGQCFDTGMASYRCDCDPGYNGTNCEIEIDECESNPCQQGGTCTDFIAYYHCDCVFGYTGHSCHLDLSPNYDYANVVTLFPRLLVTDEVLGLDAIQVHPFHLLATYYWPLNDPSSIQIAGSNYSAILGRGQSGLYPLLASDDSWINLANLTGDCLSDPGYCMDGLSLALWVRLYGMSSGADGIVLSTASTESNGRVGVSIMLKANNDMEFRVVDGVNPAWVLLISSADIVFNNWCHLAMTWHPDIGLAAYKNGVKVTNAKLSREPVGDTNMMDSLTIGSKYNNETVTGIQNSNATATAFPMSVSDVVFWDRQLRDWEVNRFLGFTCREEEIASFADHYWGIDGYARRDKSTLASYQEPYASQFKELTQAGEGDVVLAPSWDAKGNAVMVYGDGSGWLMLGDFAEQCLSDVSLCRDGLSASLWLRLVQVQDNETHFLISSGEQASRGFSIYQRDVDRLGAAVTDGRVRWVVEIEHTPYMTEEATVYNVDFNTNYTEFTGPWINLGISWTKRDGLALFMDGRLVAIDPTGYRKYRNTDEQSKLILGRRNDFLDNAANFTFEEVAIVERPMDTFEYRTRLAMIENIHYSDAAYFWNPNDLVANTFKVLWEHTYNDTVEAVRASRTVTMPDADTVDLTDDDSYIILGDFRDNFVSDPTLTSRGMSVALWVKLSIDTAANATRKYIISSGSQALSTGIAIYTLADELTFLISTNETTWETTYSTSVIPHDTWVNIAFTWHLYEPFAVYISGRPVTPTSSVMSPASINQSHPLLALGRRNDMVGGSADYKIHSLVIWDKYVYQKNVHKLLGVSEAELYYFHQADYYWSLDPPLSLVTTLTAISSSGTSYVDDRHRFARSLSTDGKEGWASLGTLGSSCLADPSTCVNGFALAMWIKFSDIPARRERCLFTSGAELTNERGIVFRQTPDDLQFQVSDGSDTWSLTFSEDMFTFNEWQYLAMVWSPTTGLAVHVNGMNIALKSEGARDRRTSASYSDFTLGKCADNTNYAQAYYDDIILILPPIGESLPTAAQLHGDPICHGFISSDLYFNLTSSSSGVVSSNTQPSVRGEGDGSTRAVSTHPGSGYVDVGDFSGHCLSSPSLCPSGVTLSVMVKLVDMDNLLDLATNPEGVGYILSSGAQTNLSTGFAIYADNTTVTFEAHDGLQQWLSQVQYSLTDNWTSIAMSWDLVYGITAFIDGEVQMEIAEPTTTPGPETTPGSFNSSSNGTANAATPGPSLAPPTPRPDANTHLHLGKRNDRPTGYLRAEFADFAVWFYRMDAEDPDVGRRAGGQECPTIVVTTNHEELDKYSVWTGTIECDATHEVDCTNDLDELFEVVYSEDGVNSYLYDTVIQRLKNYTATEKYLTKDEIEMMAIMVDKVVHRELPVAMNVSDAQVDLENILELTSNLLNADRKRRWVSIQQTQGGTTKMLKDLEDYGMKIADLLVTPDGDPNDQVTMSVVSENIMLHIERFDIGSLDPDNGLLFPEYSDPDLQFINQSWNQPTDNIKLPKNFFDFTTEKTGGGTLVGLVFNSITEFMPMETTESELRDDAETGAMKLTSRIISLTVDPPLRKNLYNPIEITLSNVKARESNMEPVCAFWDFDMANTINGGWSTDGCEVQSSNDTHTVCYCYHLTNFGTLMKPIPMEEISQDVINLQYISWAGNGLSMLALVSLLLIFICVSKLRTIVNAIHVNLIIAMMLAKTAYLVIPVIKDDQTACTSIAVVLQYFYTATFSWMLVEGIHLLVEVKNPVGNYFRQKSRYYLLIGWGLPVMIVGTTLAIAFEGYGTEDSCWMSIENGAVWLFVGPCVFIILVNLCILYIVWKSTLTSPERIEKLKLRSSSLRASAILLPFLGCSWVFAILHINYNNIILAYFFTVLNSLQGVFIFLFHGLGNREVRSAILKKDIEVEFSRVERVSITPNNMHMRPLYNRAPRPAPAYVP</sequence>
<dbReference type="OMA" id="NIAFTWH"/>
<evidence type="ECO:0000256" key="2">
    <source>
        <dbReference type="ARBA" id="ARBA00004651"/>
    </source>
</evidence>
<dbReference type="InterPro" id="IPR013032">
    <property type="entry name" value="EGF-like_CS"/>
</dbReference>
<evidence type="ECO:0000259" key="19">
    <source>
        <dbReference type="PROSITE" id="PS50261"/>
    </source>
</evidence>
<feature type="region of interest" description="Disordered" evidence="15">
    <location>
        <begin position="1866"/>
        <end position="1917"/>
    </location>
</feature>
<keyword evidence="6 14" id="KW-0245">EGF-like domain</keyword>
<dbReference type="FunFam" id="2.10.25.10:FF:000014">
    <property type="entry name" value="Latent-transforming growth factor beta-binding protein 3"/>
    <property type="match status" value="1"/>
</dbReference>
<dbReference type="GO" id="GO:0007166">
    <property type="term" value="P:cell surface receptor signaling pathway"/>
    <property type="evidence" value="ECO:0007669"/>
    <property type="project" value="InterPro"/>
</dbReference>
<evidence type="ECO:0000259" key="18">
    <source>
        <dbReference type="PROSITE" id="PS50221"/>
    </source>
</evidence>
<dbReference type="PANTHER" id="PTHR12011">
    <property type="entry name" value="ADHESION G-PROTEIN COUPLED RECEPTOR"/>
    <property type="match status" value="1"/>
</dbReference>
<evidence type="ECO:0000256" key="5">
    <source>
        <dbReference type="ARBA" id="ARBA00022525"/>
    </source>
</evidence>
<feature type="transmembrane region" description="Helical" evidence="16">
    <location>
        <begin position="2460"/>
        <end position="2482"/>
    </location>
</feature>
<evidence type="ECO:0000256" key="9">
    <source>
        <dbReference type="ARBA" id="ARBA00022737"/>
    </source>
</evidence>
<dbReference type="PROSITE" id="PS01186">
    <property type="entry name" value="EGF_2"/>
    <property type="match status" value="9"/>
</dbReference>
<protein>
    <submittedName>
        <fullName evidence="20">Uncharacterized protein</fullName>
    </submittedName>
</protein>
<dbReference type="PROSITE" id="PS50261">
    <property type="entry name" value="G_PROTEIN_RECEP_F2_4"/>
    <property type="match status" value="1"/>
</dbReference>
<accession>A0A914B2M4</accession>
<dbReference type="Gene3D" id="2.60.220.50">
    <property type="match status" value="1"/>
</dbReference>
<evidence type="ECO:0000256" key="10">
    <source>
        <dbReference type="ARBA" id="ARBA00022989"/>
    </source>
</evidence>
<comment type="similarity">
    <text evidence="3">Belongs to the G-protein coupled receptor 2 family. Adhesion G-protein coupled receptor (ADGR) subfamily.</text>
</comment>
<feature type="transmembrane region" description="Helical" evidence="16">
    <location>
        <begin position="2529"/>
        <end position="2548"/>
    </location>
</feature>
<dbReference type="Pfam" id="PF01825">
    <property type="entry name" value="GPS"/>
    <property type="match status" value="1"/>
</dbReference>
<dbReference type="PROSITE" id="PS01187">
    <property type="entry name" value="EGF_CA"/>
    <property type="match status" value="4"/>
</dbReference>
<organism evidence="20 21">
    <name type="scientific">Patiria miniata</name>
    <name type="common">Bat star</name>
    <name type="synonym">Asterina miniata</name>
    <dbReference type="NCBI Taxonomy" id="46514"/>
    <lineage>
        <taxon>Eukaryota</taxon>
        <taxon>Metazoa</taxon>
        <taxon>Echinodermata</taxon>
        <taxon>Eleutherozoa</taxon>
        <taxon>Asterozoa</taxon>
        <taxon>Asteroidea</taxon>
        <taxon>Valvatacea</taxon>
        <taxon>Valvatida</taxon>
        <taxon>Asterinidae</taxon>
        <taxon>Patiria</taxon>
    </lineage>
</organism>
<dbReference type="PROSITE" id="PS50221">
    <property type="entry name" value="GAIN_B"/>
    <property type="match status" value="1"/>
</dbReference>
<feature type="region of interest" description="Disordered" evidence="15">
    <location>
        <begin position="1720"/>
        <end position="1739"/>
    </location>
</feature>
<dbReference type="GeneID" id="119739340"/>
<evidence type="ECO:0000256" key="16">
    <source>
        <dbReference type="SAM" id="Phobius"/>
    </source>
</evidence>
<feature type="disulfide bond" evidence="14">
    <location>
        <begin position="721"/>
        <end position="730"/>
    </location>
</feature>
<dbReference type="Pfam" id="PF00002">
    <property type="entry name" value="7tm_2"/>
    <property type="match status" value="1"/>
</dbReference>
<dbReference type="SUPFAM" id="SSF57196">
    <property type="entry name" value="EGF/Laminin"/>
    <property type="match status" value="4"/>
</dbReference>
<keyword evidence="10 16" id="KW-1133">Transmembrane helix</keyword>
<evidence type="ECO:0000313" key="21">
    <source>
        <dbReference type="Proteomes" id="UP000887568"/>
    </source>
</evidence>
<feature type="domain" description="EGF-like" evidence="17">
    <location>
        <begin position="40"/>
        <end position="82"/>
    </location>
</feature>
<evidence type="ECO:0000256" key="14">
    <source>
        <dbReference type="PROSITE-ProRule" id="PRU00076"/>
    </source>
</evidence>
<dbReference type="InterPro" id="IPR000152">
    <property type="entry name" value="EGF-type_Asp/Asn_hydroxyl_site"/>
</dbReference>
<feature type="domain" description="EGF-like" evidence="17">
    <location>
        <begin position="83"/>
        <end position="121"/>
    </location>
</feature>
<dbReference type="InterPro" id="IPR017981">
    <property type="entry name" value="GPCR_2-like_7TM"/>
</dbReference>
<feature type="compositionally biased region" description="Low complexity" evidence="15">
    <location>
        <begin position="1866"/>
        <end position="1878"/>
    </location>
</feature>
<dbReference type="InterPro" id="IPR032471">
    <property type="entry name" value="AGRL2-4_GAIN_subdom_A"/>
</dbReference>
<feature type="domain" description="EGF-like" evidence="17">
    <location>
        <begin position="657"/>
        <end position="693"/>
    </location>
</feature>
<keyword evidence="5" id="KW-0964">Secreted</keyword>
<dbReference type="SMART" id="SM00181">
    <property type="entry name" value="EGF"/>
    <property type="match status" value="12"/>
</dbReference>
<feature type="disulfide bond" evidence="14">
    <location>
        <begin position="661"/>
        <end position="671"/>
    </location>
</feature>
<comment type="subcellular location">
    <subcellularLocation>
        <location evidence="2">Cell membrane</location>
        <topology evidence="2">Multi-pass membrane protein</topology>
    </subcellularLocation>
    <subcellularLocation>
        <location evidence="1">Secreted</location>
    </subcellularLocation>
</comment>
<evidence type="ECO:0000259" key="17">
    <source>
        <dbReference type="PROSITE" id="PS50026"/>
    </source>
</evidence>
<dbReference type="InterPro" id="IPR001881">
    <property type="entry name" value="EGF-like_Ca-bd_dom"/>
</dbReference>
<dbReference type="InterPro" id="IPR000742">
    <property type="entry name" value="EGF"/>
</dbReference>
<evidence type="ECO:0000313" key="20">
    <source>
        <dbReference type="EnsemblMetazoa" id="XP_038070163.1"/>
    </source>
</evidence>
<dbReference type="SUPFAM" id="SSF57184">
    <property type="entry name" value="Growth factor receptor domain"/>
    <property type="match status" value="3"/>
</dbReference>
<dbReference type="FunFam" id="2.10.25.10:FF:000472">
    <property type="entry name" value="Uncharacterized protein, isoform A"/>
    <property type="match status" value="1"/>
</dbReference>
<dbReference type="Pfam" id="PF13385">
    <property type="entry name" value="Laminin_G_3"/>
    <property type="match status" value="4"/>
</dbReference>
<dbReference type="Gene3D" id="1.25.40.610">
    <property type="match status" value="1"/>
</dbReference>
<feature type="domain" description="EGF-like" evidence="17">
    <location>
        <begin position="340"/>
        <end position="381"/>
    </location>
</feature>
<keyword evidence="4" id="KW-1003">Cell membrane</keyword>
<dbReference type="Gene3D" id="2.10.25.10">
    <property type="entry name" value="Laminin"/>
    <property type="match status" value="12"/>
</dbReference>
<keyword evidence="11 16" id="KW-0472">Membrane</keyword>
<dbReference type="PRINTS" id="PR00249">
    <property type="entry name" value="GPCRSECRETIN"/>
</dbReference>
<name>A0A914B2M4_PATMI</name>
<dbReference type="SUPFAM" id="SSF81321">
    <property type="entry name" value="Family A G protein-coupled receptor-like"/>
    <property type="match status" value="1"/>
</dbReference>
<keyword evidence="12 14" id="KW-1015">Disulfide bond</keyword>
<dbReference type="InterPro" id="IPR000203">
    <property type="entry name" value="GPS"/>
</dbReference>
<feature type="domain" description="EGF-like" evidence="17">
    <location>
        <begin position="257"/>
        <end position="296"/>
    </location>
</feature>